<evidence type="ECO:0000256" key="1">
    <source>
        <dbReference type="ARBA" id="ARBA00004123"/>
    </source>
</evidence>
<evidence type="ECO:0000256" key="6">
    <source>
        <dbReference type="ARBA" id="ARBA00023306"/>
    </source>
</evidence>
<evidence type="ECO:0000259" key="9">
    <source>
        <dbReference type="Pfam" id="PF12922"/>
    </source>
</evidence>
<accession>A0A7M7JGW9</accession>
<dbReference type="Gene3D" id="1.25.10.10">
    <property type="entry name" value="Leucine-rich Repeat Variant"/>
    <property type="match status" value="2"/>
</dbReference>
<dbReference type="InterPro" id="IPR011989">
    <property type="entry name" value="ARM-like"/>
</dbReference>
<dbReference type="GeneID" id="111246386"/>
<feature type="region of interest" description="Disordered" evidence="7">
    <location>
        <begin position="542"/>
        <end position="600"/>
    </location>
</feature>
<proteinExistence type="predicted"/>
<dbReference type="GO" id="GO:0000779">
    <property type="term" value="C:condensed chromosome, centromeric region"/>
    <property type="evidence" value="ECO:0007669"/>
    <property type="project" value="TreeGrafter"/>
</dbReference>
<dbReference type="RefSeq" id="XP_022651625.1">
    <property type="nucleotide sequence ID" value="XM_022795890.1"/>
</dbReference>
<protein>
    <recommendedName>
        <fullName evidence="12">Condensin complex subunit 1</fullName>
    </recommendedName>
</protein>
<dbReference type="EnsemblMetazoa" id="XM_022795889">
    <property type="protein sequence ID" value="XP_022651624"/>
    <property type="gene ID" value="LOC111246386"/>
</dbReference>
<feature type="compositionally biased region" description="Basic and acidic residues" evidence="7">
    <location>
        <begin position="582"/>
        <end position="591"/>
    </location>
</feature>
<evidence type="ECO:0000256" key="3">
    <source>
        <dbReference type="ARBA" id="ARBA00022776"/>
    </source>
</evidence>
<keyword evidence="4" id="KW-0226">DNA condensation</keyword>
<dbReference type="Proteomes" id="UP000594260">
    <property type="component" value="Unplaced"/>
</dbReference>
<evidence type="ECO:0000259" key="8">
    <source>
        <dbReference type="Pfam" id="PF12717"/>
    </source>
</evidence>
<keyword evidence="11" id="KW-1185">Reference proteome</keyword>
<dbReference type="OMA" id="CPLEKLW"/>
<comment type="subcellular location">
    <subcellularLocation>
        <location evidence="1">Nucleus</location>
    </subcellularLocation>
</comment>
<dbReference type="EnsemblMetazoa" id="XM_022795890">
    <property type="protein sequence ID" value="XP_022651625"/>
    <property type="gene ID" value="LOC111246386"/>
</dbReference>
<dbReference type="Pfam" id="PF12717">
    <property type="entry name" value="Cnd1"/>
    <property type="match status" value="1"/>
</dbReference>
<dbReference type="PANTHER" id="PTHR14222:SF2">
    <property type="entry name" value="CONDENSIN COMPLEX SUBUNIT 1"/>
    <property type="match status" value="1"/>
</dbReference>
<evidence type="ECO:0000313" key="11">
    <source>
        <dbReference type="Proteomes" id="UP000594260"/>
    </source>
</evidence>
<feature type="compositionally biased region" description="Basic and acidic residues" evidence="7">
    <location>
        <begin position="542"/>
        <end position="564"/>
    </location>
</feature>
<dbReference type="RefSeq" id="XP_022651624.1">
    <property type="nucleotide sequence ID" value="XM_022795889.1"/>
</dbReference>
<dbReference type="InterPro" id="IPR016024">
    <property type="entry name" value="ARM-type_fold"/>
</dbReference>
<dbReference type="InterPro" id="IPR026971">
    <property type="entry name" value="CND1/NCAPD3"/>
</dbReference>
<dbReference type="SUPFAM" id="SSF48371">
    <property type="entry name" value="ARM repeat"/>
    <property type="match status" value="1"/>
</dbReference>
<dbReference type="KEGG" id="vde:111246386"/>
<feature type="region of interest" description="Disordered" evidence="7">
    <location>
        <begin position="965"/>
        <end position="992"/>
    </location>
</feature>
<reference evidence="10" key="1">
    <citation type="submission" date="2021-01" db="UniProtKB">
        <authorList>
            <consortium name="EnsemblMetazoa"/>
        </authorList>
    </citation>
    <scope>IDENTIFICATION</scope>
</reference>
<evidence type="ECO:0000256" key="5">
    <source>
        <dbReference type="ARBA" id="ARBA00023242"/>
    </source>
</evidence>
<sequence>MKEFTIPASLEDMSSTDMGTYMMRQAWDSRQIVTAYKEWQNKGVVLDDVPELVPLFYSAILNISDLSEFMLTDLWRLIFKYVNKLDSALRKVAQGEHPGPEERRCLSIETTIVVYFFGQYIQAVNGETNKSSVAFDPVAEKQKKGRKKGPQGVGRFANWETERITALEAILQIFEAPLKDILSANVADQLGNTTAHMVYRLLGNVSVCRDSESSDLCVGLLTLLVTRYGHGALCPYQIPALLSTSEHAVPVLGRVFDEIVNRHSYVALLPDLMRESTALSDTAPGDSLVIKNTAEFLLQLCKRIGTHLLNLLAYIDALLNSPNFSLRNAALSAMGELIKSVLTKKDLTEKEERIRDQILEEIMSHSNDLSSHVRVRSVKLLSELLQSNSLPIARQPEIVSLVGRRLSDITAPVRKAAVQFLMDYVDYNTFLSEMDPAKLDDIIEKKQAVVAELREEIGVDQKTMDEWDEVSAKMMSYFREHDIPPMPKDMNDLERPKGSVQKELSNVTKLLDDGKFTEALQLVQRCFYWFQECPLFAKNDTEKNRDSAKSNDDGKEERTEEKQSQDTLGDFERENDESEENSDGKVDDNSSRKQNRKSRTNKTTINWFTVAMKVYMRKPPKKAKKNQNLDEHDEMNSSHELTEQQIQTEHEILVSKLEKHEKELVALLQLKHYLTVYSAALPQINLMLQSKTPSDILAAISFFVHIITAGIPVGTRSISNMAHLYGHKEESVKKAVEAAFENLYLTCDSSDIRKNCVSVAKKLIGLLMHCNTNEMERWGRVIADLVATRKIPSDVVMVFFEIVMQKLGPEQMFTRVTALLLIAKCSLKKPSIVQANLTTIQELISEPAFTKCCIMALSNLELEVRWDIDHECYGIITKVFVANLTNSQWSQWPSSFFAATELIFKTAKQPIKLLSNIVNNILAVFNDKSSSLQCSRILSMVQAIAARLYVFMDIDFYGKLQDGKKKETKKGRSGREATSRGKGRKSLSESRRNASANASVLVDDADQSVLVGAVADETDAELVISLMENEIMAEEHFLGAFLPFIVNILKHHKEFPCSRLQQQATVSLISLMLLSNLVYDNYISLIFTILERSPDELQRQCIVTYIPDLCKSFPNSFDPWTTKVYEILKRERSFNVRRKCILILSDLIMHDQIKVKGTISDVACCLLDPHADIVRMTESLFQQLAMKNNSLYNVLPDIISRLSDQQFGVEQSDFNKIASFLFKQLSKDKKLENFVEKLCGRFRSSTTDMQCRNLAFCLKQIPYTERSLRKLIDNVSCYADKLIDNDIYDAFVSICIQTAKGAKSELKLVVTEFENCLDEARSTSDEGKESNAESKDGVTESETSSQTFRTTSQRITMSSQGHKAGSITSTRGRRTAAKTPGKAPETPGRWKKVANLMDSDSEEEQQVSDVEIMVEKRSSRQLKRLNAEGMPVSTHTSKRTRR</sequence>
<organism evidence="10 11">
    <name type="scientific">Varroa destructor</name>
    <name type="common">Honeybee mite</name>
    <dbReference type="NCBI Taxonomy" id="109461"/>
    <lineage>
        <taxon>Eukaryota</taxon>
        <taxon>Metazoa</taxon>
        <taxon>Ecdysozoa</taxon>
        <taxon>Arthropoda</taxon>
        <taxon>Chelicerata</taxon>
        <taxon>Arachnida</taxon>
        <taxon>Acari</taxon>
        <taxon>Parasitiformes</taxon>
        <taxon>Mesostigmata</taxon>
        <taxon>Gamasina</taxon>
        <taxon>Dermanyssoidea</taxon>
        <taxon>Varroidae</taxon>
        <taxon>Varroa</taxon>
    </lineage>
</organism>
<dbReference type="OrthoDB" id="436262at2759"/>
<feature type="compositionally biased region" description="Polar residues" evidence="7">
    <location>
        <begin position="1357"/>
        <end position="1370"/>
    </location>
</feature>
<evidence type="ECO:0000256" key="7">
    <source>
        <dbReference type="SAM" id="MobiDB-lite"/>
    </source>
</evidence>
<dbReference type="GO" id="GO:0005634">
    <property type="term" value="C:nucleus"/>
    <property type="evidence" value="ECO:0007669"/>
    <property type="project" value="UniProtKB-SubCell"/>
</dbReference>
<dbReference type="RefSeq" id="XP_022651623.1">
    <property type="nucleotide sequence ID" value="XM_022795888.1"/>
</dbReference>
<keyword evidence="6" id="KW-0131">Cell cycle</keyword>
<feature type="region of interest" description="Disordered" evidence="7">
    <location>
        <begin position="1320"/>
        <end position="1442"/>
    </location>
</feature>
<dbReference type="PANTHER" id="PTHR14222">
    <property type="entry name" value="CONDENSIN"/>
    <property type="match status" value="1"/>
</dbReference>
<keyword evidence="2" id="KW-0132">Cell division</keyword>
<evidence type="ECO:0000256" key="4">
    <source>
        <dbReference type="ARBA" id="ARBA00023067"/>
    </source>
</evidence>
<dbReference type="InterPro" id="IPR024324">
    <property type="entry name" value="Condensin_cplx_su1_N"/>
</dbReference>
<keyword evidence="5" id="KW-0539">Nucleus</keyword>
<dbReference type="InterPro" id="IPR032682">
    <property type="entry name" value="Cnd1_C"/>
</dbReference>
<evidence type="ECO:0000256" key="2">
    <source>
        <dbReference type="ARBA" id="ARBA00022618"/>
    </source>
</evidence>
<dbReference type="GO" id="GO:0051301">
    <property type="term" value="P:cell division"/>
    <property type="evidence" value="ECO:0007669"/>
    <property type="project" value="UniProtKB-KW"/>
</dbReference>
<dbReference type="FunCoup" id="A0A7M7JGW9">
    <property type="interactions" value="809"/>
</dbReference>
<dbReference type="Pfam" id="PF12922">
    <property type="entry name" value="Cnd1_N"/>
    <property type="match status" value="1"/>
</dbReference>
<evidence type="ECO:0000313" key="10">
    <source>
        <dbReference type="EnsemblMetazoa" id="XP_022651625"/>
    </source>
</evidence>
<dbReference type="GO" id="GO:0042393">
    <property type="term" value="F:histone binding"/>
    <property type="evidence" value="ECO:0007669"/>
    <property type="project" value="TreeGrafter"/>
</dbReference>
<dbReference type="EnsemblMetazoa" id="XM_022795888">
    <property type="protein sequence ID" value="XP_022651623"/>
    <property type="gene ID" value="LOC111246386"/>
</dbReference>
<feature type="domain" description="Condensin complex subunit 1 N-terminal" evidence="9">
    <location>
        <begin position="72"/>
        <end position="232"/>
    </location>
</feature>
<feature type="compositionally biased region" description="Basic and acidic residues" evidence="7">
    <location>
        <begin position="1320"/>
        <end position="1338"/>
    </location>
</feature>
<feature type="region of interest" description="Disordered" evidence="7">
    <location>
        <begin position="619"/>
        <end position="644"/>
    </location>
</feature>
<dbReference type="InParanoid" id="A0A7M7JGW9"/>
<evidence type="ECO:0008006" key="12">
    <source>
        <dbReference type="Google" id="ProtNLM"/>
    </source>
</evidence>
<dbReference type="CTD" id="43491"/>
<feature type="domain" description="Condensin complex subunit 1 C-terminal" evidence="8">
    <location>
        <begin position="1110"/>
        <end position="1259"/>
    </location>
</feature>
<dbReference type="GO" id="GO:0000796">
    <property type="term" value="C:condensin complex"/>
    <property type="evidence" value="ECO:0007669"/>
    <property type="project" value="TreeGrafter"/>
</dbReference>
<dbReference type="GO" id="GO:0010032">
    <property type="term" value="P:meiotic chromosome condensation"/>
    <property type="evidence" value="ECO:0007669"/>
    <property type="project" value="TreeGrafter"/>
</dbReference>
<feature type="compositionally biased region" description="Basic and acidic residues" evidence="7">
    <location>
        <begin position="627"/>
        <end position="644"/>
    </location>
</feature>
<feature type="compositionally biased region" description="Low complexity" evidence="7">
    <location>
        <begin position="1340"/>
        <end position="1356"/>
    </location>
</feature>
<name>A0A7M7JGW9_VARDE</name>
<dbReference type="GO" id="GO:0007076">
    <property type="term" value="P:mitotic chromosome condensation"/>
    <property type="evidence" value="ECO:0007669"/>
    <property type="project" value="InterPro"/>
</dbReference>
<keyword evidence="3" id="KW-0498">Mitosis</keyword>